<evidence type="ECO:0000313" key="11">
    <source>
        <dbReference type="Proteomes" id="UP000235965"/>
    </source>
</evidence>
<dbReference type="GO" id="GO:0004984">
    <property type="term" value="F:olfactory receptor activity"/>
    <property type="evidence" value="ECO:0007669"/>
    <property type="project" value="InterPro"/>
</dbReference>
<evidence type="ECO:0000256" key="7">
    <source>
        <dbReference type="ARBA" id="ARBA00023136"/>
    </source>
</evidence>
<keyword evidence="8" id="KW-0675">Receptor</keyword>
<evidence type="ECO:0000256" key="6">
    <source>
        <dbReference type="ARBA" id="ARBA00022989"/>
    </source>
</evidence>
<comment type="subcellular location">
    <subcellularLocation>
        <location evidence="1">Cell membrane</location>
        <topology evidence="1">Multi-pass membrane protein</topology>
    </subcellularLocation>
</comment>
<evidence type="ECO:0000256" key="3">
    <source>
        <dbReference type="ARBA" id="ARBA00022606"/>
    </source>
</evidence>
<accession>A0A2J7PP07</accession>
<dbReference type="AlphaFoldDB" id="A0A2J7PP07"/>
<sequence length="71" mass="8369">FLSAQSMGVQKAAYECQWYQRSQNLKKLLQMVIMRTKEPVRMTAGKFFVISLETFADVIIRFIKIYIVTLF</sequence>
<gene>
    <name evidence="10" type="ORF">B7P43_G03321</name>
</gene>
<proteinExistence type="predicted"/>
<keyword evidence="2" id="KW-1003">Cell membrane</keyword>
<dbReference type="EMBL" id="NEVH01023280">
    <property type="protein sequence ID" value="PNF18075.1"/>
    <property type="molecule type" value="Genomic_DNA"/>
</dbReference>
<name>A0A2J7PP07_9NEOP</name>
<organism evidence="10 11">
    <name type="scientific">Cryptotermes secundus</name>
    <dbReference type="NCBI Taxonomy" id="105785"/>
    <lineage>
        <taxon>Eukaryota</taxon>
        <taxon>Metazoa</taxon>
        <taxon>Ecdysozoa</taxon>
        <taxon>Arthropoda</taxon>
        <taxon>Hexapoda</taxon>
        <taxon>Insecta</taxon>
        <taxon>Pterygota</taxon>
        <taxon>Neoptera</taxon>
        <taxon>Polyneoptera</taxon>
        <taxon>Dictyoptera</taxon>
        <taxon>Blattodea</taxon>
        <taxon>Blattoidea</taxon>
        <taxon>Termitoidae</taxon>
        <taxon>Kalotermitidae</taxon>
        <taxon>Cryptotermitinae</taxon>
        <taxon>Cryptotermes</taxon>
    </lineage>
</organism>
<dbReference type="Pfam" id="PF02949">
    <property type="entry name" value="7tm_6"/>
    <property type="match status" value="1"/>
</dbReference>
<evidence type="ECO:0000256" key="2">
    <source>
        <dbReference type="ARBA" id="ARBA00022475"/>
    </source>
</evidence>
<dbReference type="PANTHER" id="PTHR21137:SF35">
    <property type="entry name" value="ODORANT RECEPTOR 19A-RELATED"/>
    <property type="match status" value="1"/>
</dbReference>
<evidence type="ECO:0000256" key="8">
    <source>
        <dbReference type="ARBA" id="ARBA00023170"/>
    </source>
</evidence>
<dbReference type="InterPro" id="IPR004117">
    <property type="entry name" value="7tm6_olfct_rcpt"/>
</dbReference>
<keyword evidence="4" id="KW-0812">Transmembrane</keyword>
<dbReference type="InParanoid" id="A0A2J7PP07"/>
<evidence type="ECO:0000256" key="5">
    <source>
        <dbReference type="ARBA" id="ARBA00022725"/>
    </source>
</evidence>
<keyword evidence="6" id="KW-1133">Transmembrane helix</keyword>
<dbReference type="GO" id="GO:0005886">
    <property type="term" value="C:plasma membrane"/>
    <property type="evidence" value="ECO:0007669"/>
    <property type="project" value="UniProtKB-SubCell"/>
</dbReference>
<dbReference type="GO" id="GO:0007165">
    <property type="term" value="P:signal transduction"/>
    <property type="evidence" value="ECO:0007669"/>
    <property type="project" value="UniProtKB-KW"/>
</dbReference>
<keyword evidence="11" id="KW-1185">Reference proteome</keyword>
<feature type="non-terminal residue" evidence="10">
    <location>
        <position position="1"/>
    </location>
</feature>
<dbReference type="GO" id="GO:0005549">
    <property type="term" value="F:odorant binding"/>
    <property type="evidence" value="ECO:0007669"/>
    <property type="project" value="InterPro"/>
</dbReference>
<reference evidence="10 11" key="1">
    <citation type="submission" date="2017-12" db="EMBL/GenBank/DDBJ databases">
        <title>Hemimetabolous genomes reveal molecular basis of termite eusociality.</title>
        <authorList>
            <person name="Harrison M.C."/>
            <person name="Jongepier E."/>
            <person name="Robertson H.M."/>
            <person name="Arning N."/>
            <person name="Bitard-Feildel T."/>
            <person name="Chao H."/>
            <person name="Childers C.P."/>
            <person name="Dinh H."/>
            <person name="Doddapaneni H."/>
            <person name="Dugan S."/>
            <person name="Gowin J."/>
            <person name="Greiner C."/>
            <person name="Han Y."/>
            <person name="Hu H."/>
            <person name="Hughes D.S.T."/>
            <person name="Huylmans A.-K."/>
            <person name="Kemena C."/>
            <person name="Kremer L.P.M."/>
            <person name="Lee S.L."/>
            <person name="Lopez-Ezquerra A."/>
            <person name="Mallet L."/>
            <person name="Monroy-Kuhn J.M."/>
            <person name="Moser A."/>
            <person name="Murali S.C."/>
            <person name="Muzny D.M."/>
            <person name="Otani S."/>
            <person name="Piulachs M.-D."/>
            <person name="Poelchau M."/>
            <person name="Qu J."/>
            <person name="Schaub F."/>
            <person name="Wada-Katsumata A."/>
            <person name="Worley K.C."/>
            <person name="Xie Q."/>
            <person name="Ylla G."/>
            <person name="Poulsen M."/>
            <person name="Gibbs R.A."/>
            <person name="Schal C."/>
            <person name="Richards S."/>
            <person name="Belles X."/>
            <person name="Korb J."/>
            <person name="Bornberg-Bauer E."/>
        </authorList>
    </citation>
    <scope>NUCLEOTIDE SEQUENCE [LARGE SCALE GENOMIC DNA]</scope>
    <source>
        <tissue evidence="10">Whole body</tissue>
    </source>
</reference>
<evidence type="ECO:0000256" key="1">
    <source>
        <dbReference type="ARBA" id="ARBA00004651"/>
    </source>
</evidence>
<evidence type="ECO:0000313" key="10">
    <source>
        <dbReference type="EMBL" id="PNF18075.1"/>
    </source>
</evidence>
<dbReference type="OrthoDB" id="6617147at2759"/>
<protein>
    <submittedName>
        <fullName evidence="10">Uncharacterized protein</fullName>
    </submittedName>
</protein>
<comment type="caution">
    <text evidence="10">The sequence shown here is derived from an EMBL/GenBank/DDBJ whole genome shotgun (WGS) entry which is preliminary data.</text>
</comment>
<dbReference type="Proteomes" id="UP000235965">
    <property type="component" value="Unassembled WGS sequence"/>
</dbReference>
<keyword evidence="9" id="KW-0807">Transducer</keyword>
<keyword evidence="5" id="KW-0552">Olfaction</keyword>
<evidence type="ECO:0000256" key="9">
    <source>
        <dbReference type="ARBA" id="ARBA00023224"/>
    </source>
</evidence>
<evidence type="ECO:0000256" key="4">
    <source>
        <dbReference type="ARBA" id="ARBA00022692"/>
    </source>
</evidence>
<keyword evidence="3" id="KW-0716">Sensory transduction</keyword>
<keyword evidence="7" id="KW-0472">Membrane</keyword>
<dbReference type="PANTHER" id="PTHR21137">
    <property type="entry name" value="ODORANT RECEPTOR"/>
    <property type="match status" value="1"/>
</dbReference>